<name>A0A433D5H9_9FUNG</name>
<dbReference type="EMBL" id="RBNI01006348">
    <property type="protein sequence ID" value="RUP46074.1"/>
    <property type="molecule type" value="Genomic_DNA"/>
</dbReference>
<accession>A0A433D5H9</accession>
<keyword evidence="2" id="KW-1185">Reference proteome</keyword>
<evidence type="ECO:0000313" key="2">
    <source>
        <dbReference type="Proteomes" id="UP000268093"/>
    </source>
</evidence>
<sequence length="117" mass="13143">MDILPLPFFFLTSRKKGPNEPRTERNPRLADWLRATPCPARNGRVRPCRVPLSNPSPEHIGCLAAVRFSDFRRPVPQRSFQPMVLPRSMVVYPKIGAKKSSSNLMSNPVCGGRFDPG</sequence>
<organism evidence="1 2">
    <name type="scientific">Jimgerdemannia flammicorona</name>
    <dbReference type="NCBI Taxonomy" id="994334"/>
    <lineage>
        <taxon>Eukaryota</taxon>
        <taxon>Fungi</taxon>
        <taxon>Fungi incertae sedis</taxon>
        <taxon>Mucoromycota</taxon>
        <taxon>Mucoromycotina</taxon>
        <taxon>Endogonomycetes</taxon>
        <taxon>Endogonales</taxon>
        <taxon>Endogonaceae</taxon>
        <taxon>Jimgerdemannia</taxon>
    </lineage>
</organism>
<comment type="caution">
    <text evidence="1">The sequence shown here is derived from an EMBL/GenBank/DDBJ whole genome shotgun (WGS) entry which is preliminary data.</text>
</comment>
<reference evidence="1 2" key="1">
    <citation type="journal article" date="2018" name="New Phytol.">
        <title>Phylogenomics of Endogonaceae and evolution of mycorrhizas within Mucoromycota.</title>
        <authorList>
            <person name="Chang Y."/>
            <person name="Desiro A."/>
            <person name="Na H."/>
            <person name="Sandor L."/>
            <person name="Lipzen A."/>
            <person name="Clum A."/>
            <person name="Barry K."/>
            <person name="Grigoriev I.V."/>
            <person name="Martin F.M."/>
            <person name="Stajich J.E."/>
            <person name="Smith M.E."/>
            <person name="Bonito G."/>
            <person name="Spatafora J.W."/>
        </authorList>
    </citation>
    <scope>NUCLEOTIDE SEQUENCE [LARGE SCALE GENOMIC DNA]</scope>
    <source>
        <strain evidence="1 2">GMNB39</strain>
    </source>
</reference>
<evidence type="ECO:0000313" key="1">
    <source>
        <dbReference type="EMBL" id="RUP46074.1"/>
    </source>
</evidence>
<protein>
    <submittedName>
        <fullName evidence="1">Uncharacterized protein</fullName>
    </submittedName>
</protein>
<proteinExistence type="predicted"/>
<gene>
    <name evidence="1" type="ORF">BC936DRAFT_147387</name>
</gene>
<dbReference type="Proteomes" id="UP000268093">
    <property type="component" value="Unassembled WGS sequence"/>
</dbReference>
<dbReference type="AlphaFoldDB" id="A0A433D5H9"/>